<evidence type="ECO:0000256" key="4">
    <source>
        <dbReference type="ARBA" id="ARBA00022679"/>
    </source>
</evidence>
<dbReference type="FunFam" id="1.10.510.10:FF:001023">
    <property type="entry name" value="Os07g0541700 protein"/>
    <property type="match status" value="1"/>
</dbReference>
<evidence type="ECO:0000259" key="21">
    <source>
        <dbReference type="PROSITE" id="PS50927"/>
    </source>
</evidence>
<dbReference type="InterPro" id="IPR017441">
    <property type="entry name" value="Protein_kinase_ATP_BS"/>
</dbReference>
<dbReference type="PROSITE" id="PS50011">
    <property type="entry name" value="PROTEIN_KINASE_DOM"/>
    <property type="match status" value="1"/>
</dbReference>
<protein>
    <recommendedName>
        <fullName evidence="17">Receptor-like serine/threonine-protein kinase</fullName>
        <ecNumber evidence="17">2.7.11.1</ecNumber>
    </recommendedName>
</protein>
<dbReference type="PANTHER" id="PTHR47976:SF102">
    <property type="entry name" value="G-TYPE LECTIN S-RECEPTOR-LIKE SERINE_THREONINE-PROTEIN KINASE LECRK3"/>
    <property type="match status" value="1"/>
</dbReference>
<organism evidence="22 23">
    <name type="scientific">Cannabis sativa</name>
    <name type="common">Hemp</name>
    <name type="synonym">Marijuana</name>
    <dbReference type="NCBI Taxonomy" id="3483"/>
    <lineage>
        <taxon>Eukaryota</taxon>
        <taxon>Viridiplantae</taxon>
        <taxon>Streptophyta</taxon>
        <taxon>Embryophyta</taxon>
        <taxon>Tracheophyta</taxon>
        <taxon>Spermatophyta</taxon>
        <taxon>Magnoliopsida</taxon>
        <taxon>eudicotyledons</taxon>
        <taxon>Gunneridae</taxon>
        <taxon>Pentapetalae</taxon>
        <taxon>rosids</taxon>
        <taxon>fabids</taxon>
        <taxon>Rosales</taxon>
        <taxon>Cannabaceae</taxon>
        <taxon>Cannabis</taxon>
    </lineage>
</organism>
<evidence type="ECO:0000256" key="11">
    <source>
        <dbReference type="ARBA" id="ARBA00023136"/>
    </source>
</evidence>
<dbReference type="GO" id="GO:0016020">
    <property type="term" value="C:membrane"/>
    <property type="evidence" value="ECO:0007669"/>
    <property type="project" value="UniProtKB-SubCell"/>
</dbReference>
<evidence type="ECO:0000313" key="22">
    <source>
        <dbReference type="EMBL" id="KAF4384164.1"/>
    </source>
</evidence>
<dbReference type="AlphaFoldDB" id="A0A7J6GMM1"/>
<evidence type="ECO:0000256" key="10">
    <source>
        <dbReference type="ARBA" id="ARBA00022989"/>
    </source>
</evidence>
<evidence type="ECO:0000256" key="18">
    <source>
        <dbReference type="PROSITE-ProRule" id="PRU10141"/>
    </source>
</evidence>
<dbReference type="Gene3D" id="2.90.10.10">
    <property type="entry name" value="Bulb-type lectin domain"/>
    <property type="match status" value="2"/>
</dbReference>
<evidence type="ECO:0000259" key="20">
    <source>
        <dbReference type="PROSITE" id="PS50011"/>
    </source>
</evidence>
<feature type="domain" description="Bulb-type lectin" evidence="21">
    <location>
        <begin position="16"/>
        <end position="156"/>
    </location>
</feature>
<evidence type="ECO:0000256" key="8">
    <source>
        <dbReference type="ARBA" id="ARBA00022777"/>
    </source>
</evidence>
<accession>A0A7J6GMM1</accession>
<gene>
    <name evidence="22" type="ORF">F8388_001402</name>
</gene>
<evidence type="ECO:0000256" key="15">
    <source>
        <dbReference type="ARBA" id="ARBA00047899"/>
    </source>
</evidence>
<keyword evidence="12" id="KW-1015">Disulfide bond</keyword>
<keyword evidence="3" id="KW-0245">EGF-like domain</keyword>
<evidence type="ECO:0000256" key="1">
    <source>
        <dbReference type="ARBA" id="ARBA00004479"/>
    </source>
</evidence>
<dbReference type="EMBL" id="JAATIP010000049">
    <property type="protein sequence ID" value="KAF4384164.1"/>
    <property type="molecule type" value="Genomic_DNA"/>
</dbReference>
<dbReference type="Pfam" id="PF01453">
    <property type="entry name" value="B_lectin"/>
    <property type="match status" value="1"/>
</dbReference>
<evidence type="ECO:0000256" key="6">
    <source>
        <dbReference type="ARBA" id="ARBA00022729"/>
    </source>
</evidence>
<dbReference type="FunFam" id="2.90.10.10:FF:000026">
    <property type="entry name" value="Serine/threonine-protein kinase"/>
    <property type="match status" value="1"/>
</dbReference>
<evidence type="ECO:0000256" key="12">
    <source>
        <dbReference type="ARBA" id="ARBA00023157"/>
    </source>
</evidence>
<dbReference type="PANTHER" id="PTHR47976">
    <property type="entry name" value="G-TYPE LECTIN S-RECEPTOR-LIKE SERINE/THREONINE-PROTEIN KINASE SD2-5"/>
    <property type="match status" value="1"/>
</dbReference>
<keyword evidence="4 17" id="KW-0808">Transferase</keyword>
<sequence length="714" mass="81190">MLFSISTAQQNNTTKMISLDSSISPSTNNSYWLSNSSQFAFGFYKQGNGFAIGIWFDKIKEKTVVWTANRDQQQPLPQSTTLVLNDFANFVSPDQLAASASMLNSGNFVLYNSDSEIIWQSFENPTDTLLSGQILETGKDFVSAVSESNHSSGTFQLRMQTDGNLVQYLRMSNVEVYHAYWASKTNGKGSQNTTLKFEANGNLYMYNTTSSSNIKTIHSVGWGHKSGNVTYRLTIDADGILRLYSHSIVQVNSNWNIEWNSSNNSLGCERSSSINYCTADNRDKVSLEEFYEVLWEKNYYSIVPKNSRIACEQDCLKDCQCEIAVYTSNTCNKLRLPLRYAKPDQRNINVVTMVKVLKQSSEATTTWVTKGRSERVRNRFLISSVVCIVFSFIFLLLSMFLCCRRNFHSHTRVYRESNREILKVEEVLTVRSFTSNELEIATNFFMEPLGKGSFGTVFKGTLRFPDGERAIAVKRLEKVAVEGEVEFLNEMRSIGRTHHKNLVRLLGYCHENSNRLLVYDYMSHGSLSNFLFKSETKPHWNDRVKIALGIARGILYLHEDCENKIIHCDINPNNILIDENCDAKIADFGLAKLLMPDQTRTHTGIRGTRGFVAPEWHKGQPITTKADVYSFGIVLLVIICCRPSVDDNLPEKEAMNEEEFDRLLKIGIWCIQEEPTIRPPMKKVVAMLEGTLAIQWRNYVAGCRDHGPSSHFDF</sequence>
<name>A0A7J6GMM1_CANSA</name>
<dbReference type="InterPro" id="IPR001480">
    <property type="entry name" value="Bulb-type_lectin_dom"/>
</dbReference>
<comment type="catalytic activity">
    <reaction evidence="15 17">
        <text>L-threonyl-[protein] + ATP = O-phospho-L-threonyl-[protein] + ADP + H(+)</text>
        <dbReference type="Rhea" id="RHEA:46608"/>
        <dbReference type="Rhea" id="RHEA-COMP:11060"/>
        <dbReference type="Rhea" id="RHEA-COMP:11605"/>
        <dbReference type="ChEBI" id="CHEBI:15378"/>
        <dbReference type="ChEBI" id="CHEBI:30013"/>
        <dbReference type="ChEBI" id="CHEBI:30616"/>
        <dbReference type="ChEBI" id="CHEBI:61977"/>
        <dbReference type="ChEBI" id="CHEBI:456216"/>
        <dbReference type="EC" id="2.7.11.1"/>
    </reaction>
</comment>
<evidence type="ECO:0000256" key="3">
    <source>
        <dbReference type="ARBA" id="ARBA00022536"/>
    </source>
</evidence>
<keyword evidence="2 17" id="KW-0723">Serine/threonine-protein kinase</keyword>
<comment type="caution">
    <text evidence="22">The sequence shown here is derived from an EMBL/GenBank/DDBJ whole genome shotgun (WGS) entry which is preliminary data.</text>
</comment>
<evidence type="ECO:0000256" key="13">
    <source>
        <dbReference type="ARBA" id="ARBA00023170"/>
    </source>
</evidence>
<evidence type="ECO:0000256" key="14">
    <source>
        <dbReference type="ARBA" id="ARBA00023180"/>
    </source>
</evidence>
<keyword evidence="6" id="KW-0732">Signal</keyword>
<dbReference type="CDD" id="cd14066">
    <property type="entry name" value="STKc_IRAK"/>
    <property type="match status" value="1"/>
</dbReference>
<dbReference type="InterPro" id="IPR001245">
    <property type="entry name" value="Ser-Thr/Tyr_kinase_cat_dom"/>
</dbReference>
<evidence type="ECO:0000256" key="2">
    <source>
        <dbReference type="ARBA" id="ARBA00022527"/>
    </source>
</evidence>
<feature type="transmembrane region" description="Helical" evidence="19">
    <location>
        <begin position="380"/>
        <end position="401"/>
    </location>
</feature>
<dbReference type="PROSITE" id="PS00107">
    <property type="entry name" value="PROTEIN_KINASE_ATP"/>
    <property type="match status" value="1"/>
</dbReference>
<dbReference type="InterPro" id="IPR036426">
    <property type="entry name" value="Bulb-type_lectin_dom_sf"/>
</dbReference>
<comment type="subcellular location">
    <subcellularLocation>
        <location evidence="1">Membrane</location>
        <topology evidence="1">Single-pass type I membrane protein</topology>
    </subcellularLocation>
</comment>
<comment type="catalytic activity">
    <reaction evidence="16 17">
        <text>L-seryl-[protein] + ATP = O-phospho-L-seryl-[protein] + ADP + H(+)</text>
        <dbReference type="Rhea" id="RHEA:17989"/>
        <dbReference type="Rhea" id="RHEA-COMP:9863"/>
        <dbReference type="Rhea" id="RHEA-COMP:11604"/>
        <dbReference type="ChEBI" id="CHEBI:15378"/>
        <dbReference type="ChEBI" id="CHEBI:29999"/>
        <dbReference type="ChEBI" id="CHEBI:30616"/>
        <dbReference type="ChEBI" id="CHEBI:83421"/>
        <dbReference type="ChEBI" id="CHEBI:456216"/>
        <dbReference type="EC" id="2.7.11.1"/>
    </reaction>
</comment>
<dbReference type="Pfam" id="PF07714">
    <property type="entry name" value="PK_Tyr_Ser-Thr"/>
    <property type="match status" value="1"/>
</dbReference>
<dbReference type="FunFam" id="3.30.200.20:FF:000059">
    <property type="entry name" value="S-receptor-like serine/threonine-protein kinase"/>
    <property type="match status" value="1"/>
</dbReference>
<dbReference type="SMART" id="SM00108">
    <property type="entry name" value="B_lectin"/>
    <property type="match status" value="2"/>
</dbReference>
<comment type="similarity">
    <text evidence="17">Belongs to the protein kinase superfamily. Ser/Thr protein kinase family.</text>
</comment>
<dbReference type="SUPFAM" id="SSF56112">
    <property type="entry name" value="Protein kinase-like (PK-like)"/>
    <property type="match status" value="1"/>
</dbReference>
<reference evidence="22 23" key="1">
    <citation type="journal article" date="2020" name="bioRxiv">
        <title>Sequence and annotation of 42 cannabis genomes reveals extensive copy number variation in cannabinoid synthesis and pathogen resistance genes.</title>
        <authorList>
            <person name="Mckernan K.J."/>
            <person name="Helbert Y."/>
            <person name="Kane L.T."/>
            <person name="Ebling H."/>
            <person name="Zhang L."/>
            <person name="Liu B."/>
            <person name="Eaton Z."/>
            <person name="Mclaughlin S."/>
            <person name="Kingan S."/>
            <person name="Baybayan P."/>
            <person name="Concepcion G."/>
            <person name="Jordan M."/>
            <person name="Riva A."/>
            <person name="Barbazuk W."/>
            <person name="Harkins T."/>
        </authorList>
    </citation>
    <scope>NUCLEOTIDE SEQUENCE [LARGE SCALE GENOMIC DNA]</scope>
    <source>
        <strain evidence="23">cv. Jamaican Lion 4</strain>
        <tissue evidence="22">Leaf</tissue>
    </source>
</reference>
<keyword evidence="8 17" id="KW-0418">Kinase</keyword>
<keyword evidence="7 17" id="KW-0547">Nucleotide-binding</keyword>
<evidence type="ECO:0000256" key="9">
    <source>
        <dbReference type="ARBA" id="ARBA00022840"/>
    </source>
</evidence>
<dbReference type="PROSITE" id="PS50927">
    <property type="entry name" value="BULB_LECTIN"/>
    <property type="match status" value="1"/>
</dbReference>
<keyword evidence="10 19" id="KW-1133">Transmembrane helix</keyword>
<keyword evidence="11 19" id="KW-0472">Membrane</keyword>
<evidence type="ECO:0000256" key="16">
    <source>
        <dbReference type="ARBA" id="ARBA00048679"/>
    </source>
</evidence>
<keyword evidence="5 19" id="KW-0812">Transmembrane</keyword>
<keyword evidence="13" id="KW-0675">Receptor</keyword>
<dbReference type="GO" id="GO:0005524">
    <property type="term" value="F:ATP binding"/>
    <property type="evidence" value="ECO:0007669"/>
    <property type="project" value="UniProtKB-UniRule"/>
</dbReference>
<feature type="domain" description="Protein kinase" evidence="20">
    <location>
        <begin position="443"/>
        <end position="714"/>
    </location>
</feature>
<keyword evidence="9 17" id="KW-0067">ATP-binding</keyword>
<dbReference type="InterPro" id="IPR051343">
    <property type="entry name" value="G-type_lectin_kinases/EP1-like"/>
</dbReference>
<feature type="binding site" evidence="18">
    <location>
        <position position="474"/>
    </location>
    <ligand>
        <name>ATP</name>
        <dbReference type="ChEBI" id="CHEBI:30616"/>
    </ligand>
</feature>
<dbReference type="InterPro" id="IPR011009">
    <property type="entry name" value="Kinase-like_dom_sf"/>
</dbReference>
<dbReference type="InterPro" id="IPR000719">
    <property type="entry name" value="Prot_kinase_dom"/>
</dbReference>
<dbReference type="Gene3D" id="3.30.200.20">
    <property type="entry name" value="Phosphorylase Kinase, domain 1"/>
    <property type="match status" value="1"/>
</dbReference>
<evidence type="ECO:0000313" key="23">
    <source>
        <dbReference type="Proteomes" id="UP000525078"/>
    </source>
</evidence>
<dbReference type="GO" id="GO:0004674">
    <property type="term" value="F:protein serine/threonine kinase activity"/>
    <property type="evidence" value="ECO:0007669"/>
    <property type="project" value="UniProtKB-KW"/>
</dbReference>
<keyword evidence="14" id="KW-0325">Glycoprotein</keyword>
<dbReference type="PIRSF" id="PIRSF000641">
    <property type="entry name" value="SRK"/>
    <property type="match status" value="1"/>
</dbReference>
<evidence type="ECO:0000256" key="17">
    <source>
        <dbReference type="PIRNR" id="PIRNR000641"/>
    </source>
</evidence>
<dbReference type="InterPro" id="IPR024171">
    <property type="entry name" value="SRK-like_kinase"/>
</dbReference>
<dbReference type="Proteomes" id="UP000525078">
    <property type="component" value="Unassembled WGS sequence"/>
</dbReference>
<dbReference type="SUPFAM" id="SSF51110">
    <property type="entry name" value="alpha-D-mannose-specific plant lectins"/>
    <property type="match status" value="2"/>
</dbReference>
<evidence type="ECO:0000256" key="5">
    <source>
        <dbReference type="ARBA" id="ARBA00022692"/>
    </source>
</evidence>
<evidence type="ECO:0000256" key="7">
    <source>
        <dbReference type="ARBA" id="ARBA00022741"/>
    </source>
</evidence>
<dbReference type="Gene3D" id="1.10.510.10">
    <property type="entry name" value="Transferase(Phosphotransferase) domain 1"/>
    <property type="match status" value="1"/>
</dbReference>
<dbReference type="EC" id="2.7.11.1" evidence="17"/>
<proteinExistence type="inferred from homology"/>
<evidence type="ECO:0000256" key="19">
    <source>
        <dbReference type="SAM" id="Phobius"/>
    </source>
</evidence>